<feature type="region of interest" description="Disordered" evidence="1">
    <location>
        <begin position="1"/>
        <end position="54"/>
    </location>
</feature>
<feature type="compositionally biased region" description="Low complexity" evidence="1">
    <location>
        <begin position="18"/>
        <end position="43"/>
    </location>
</feature>
<dbReference type="EMBL" id="LT853695">
    <property type="protein sequence ID" value="SMQ50207.1"/>
    <property type="molecule type" value="Genomic_DNA"/>
</dbReference>
<accession>A0A1X7RTB4</accession>
<reference evidence="3 4" key="1">
    <citation type="submission" date="2016-06" db="EMBL/GenBank/DDBJ databases">
        <authorList>
            <person name="Kjaerup R.B."/>
            <person name="Dalgaard T.S."/>
            <person name="Juul-Madsen H.R."/>
        </authorList>
    </citation>
    <scope>NUCLEOTIDE SEQUENCE [LARGE SCALE GENOMIC DNA]</scope>
</reference>
<keyword evidence="4" id="KW-1185">Reference proteome</keyword>
<evidence type="ECO:0000259" key="2">
    <source>
        <dbReference type="Pfam" id="PF20233"/>
    </source>
</evidence>
<dbReference type="InterPro" id="IPR046497">
    <property type="entry name" value="DUF6590"/>
</dbReference>
<gene>
    <name evidence="3" type="ORF">ZT3D7_G5360</name>
</gene>
<feature type="domain" description="DUF6590" evidence="2">
    <location>
        <begin position="69"/>
        <end position="156"/>
    </location>
</feature>
<dbReference type="Proteomes" id="UP000215127">
    <property type="component" value="Chromosome 4"/>
</dbReference>
<proteinExistence type="predicted"/>
<evidence type="ECO:0000313" key="3">
    <source>
        <dbReference type="EMBL" id="SMQ50207.1"/>
    </source>
</evidence>
<name>A0A1X7RTB4_ZYMT9</name>
<organism evidence="3 4">
    <name type="scientific">Zymoseptoria tritici (strain ST99CH_3D7)</name>
    <dbReference type="NCBI Taxonomy" id="1276538"/>
    <lineage>
        <taxon>Eukaryota</taxon>
        <taxon>Fungi</taxon>
        <taxon>Dikarya</taxon>
        <taxon>Ascomycota</taxon>
        <taxon>Pezizomycotina</taxon>
        <taxon>Dothideomycetes</taxon>
        <taxon>Dothideomycetidae</taxon>
        <taxon>Mycosphaerellales</taxon>
        <taxon>Mycosphaerellaceae</taxon>
        <taxon>Zymoseptoria</taxon>
    </lineage>
</organism>
<dbReference type="Pfam" id="PF20233">
    <property type="entry name" value="DUF6590"/>
    <property type="match status" value="1"/>
</dbReference>
<sequence length="226" mass="24950">MDPSNAPNRAAMNQDWRAAAAAPTQAAPSQAAPSQAAPSQASTRRGAARRQQDGWIDTEDCVRSAYTKEAFTKGEIISLPFHVPNTNKDVQPNDVALTRTAEGPVYSKRRMAVVLWKHKTDMFCLPFFSFGARGITAKPVQLRDEYVEITNQGEGASHRTEGVRKVLEAAMVNTLKTKNGVVHITGGFRVSYQDDIAKLGRLTDESRARLTEMWIELNNTAQAELY</sequence>
<protein>
    <recommendedName>
        <fullName evidence="2">DUF6590 domain-containing protein</fullName>
    </recommendedName>
</protein>
<evidence type="ECO:0000313" key="4">
    <source>
        <dbReference type="Proteomes" id="UP000215127"/>
    </source>
</evidence>
<evidence type="ECO:0000256" key="1">
    <source>
        <dbReference type="SAM" id="MobiDB-lite"/>
    </source>
</evidence>
<dbReference type="AlphaFoldDB" id="A0A1X7RTB4"/>